<evidence type="ECO:0000256" key="4">
    <source>
        <dbReference type="ARBA" id="ARBA00034320"/>
    </source>
</evidence>
<dbReference type="InterPro" id="IPR003495">
    <property type="entry name" value="CobW/HypB/UreG_nucleotide-bd"/>
</dbReference>
<dbReference type="Gene3D" id="3.40.50.300">
    <property type="entry name" value="P-loop containing nucleotide triphosphate hydrolases"/>
    <property type="match status" value="1"/>
</dbReference>
<evidence type="ECO:0000256" key="2">
    <source>
        <dbReference type="ARBA" id="ARBA00022801"/>
    </source>
</evidence>
<evidence type="ECO:0000259" key="6">
    <source>
        <dbReference type="Pfam" id="PF02492"/>
    </source>
</evidence>
<evidence type="ECO:0000259" key="7">
    <source>
        <dbReference type="Pfam" id="PF07683"/>
    </source>
</evidence>
<dbReference type="PANTHER" id="PTHR13748:SF62">
    <property type="entry name" value="COBW DOMAIN-CONTAINING PROTEIN"/>
    <property type="match status" value="1"/>
</dbReference>
<evidence type="ECO:0000256" key="1">
    <source>
        <dbReference type="ARBA" id="ARBA00022741"/>
    </source>
</evidence>
<dbReference type="EMBL" id="HBIN01012273">
    <property type="protein sequence ID" value="CAE0439004.1"/>
    <property type="molecule type" value="Transcribed_RNA"/>
</dbReference>
<feature type="domain" description="CobW C-terminal" evidence="7">
    <location>
        <begin position="398"/>
        <end position="491"/>
    </location>
</feature>
<dbReference type="GO" id="GO:0005737">
    <property type="term" value="C:cytoplasm"/>
    <property type="evidence" value="ECO:0007669"/>
    <property type="project" value="TreeGrafter"/>
</dbReference>
<accession>A0A7S3LQG0</accession>
<dbReference type="SUPFAM" id="SSF52540">
    <property type="entry name" value="P-loop containing nucleoside triphosphate hydrolases"/>
    <property type="match status" value="1"/>
</dbReference>
<name>A0A7S3LQG0_9STRA</name>
<dbReference type="Pfam" id="PF02492">
    <property type="entry name" value="cobW"/>
    <property type="match status" value="1"/>
</dbReference>
<keyword evidence="3" id="KW-0143">Chaperone</keyword>
<dbReference type="InterPro" id="IPR011629">
    <property type="entry name" value="CobW-like_C"/>
</dbReference>
<dbReference type="Pfam" id="PF07683">
    <property type="entry name" value="CobW_C"/>
    <property type="match status" value="1"/>
</dbReference>
<evidence type="ECO:0000256" key="3">
    <source>
        <dbReference type="ARBA" id="ARBA00023186"/>
    </source>
</evidence>
<organism evidence="8">
    <name type="scientific">Aplanochytrium stocchinoi</name>
    <dbReference type="NCBI Taxonomy" id="215587"/>
    <lineage>
        <taxon>Eukaryota</taxon>
        <taxon>Sar</taxon>
        <taxon>Stramenopiles</taxon>
        <taxon>Bigyra</taxon>
        <taxon>Labyrinthulomycetes</taxon>
        <taxon>Thraustochytrida</taxon>
        <taxon>Thraustochytriidae</taxon>
        <taxon>Aplanochytrium</taxon>
    </lineage>
</organism>
<comment type="catalytic activity">
    <reaction evidence="5">
        <text>GTP + H2O = GDP + phosphate + H(+)</text>
        <dbReference type="Rhea" id="RHEA:19669"/>
        <dbReference type="ChEBI" id="CHEBI:15377"/>
        <dbReference type="ChEBI" id="CHEBI:15378"/>
        <dbReference type="ChEBI" id="CHEBI:37565"/>
        <dbReference type="ChEBI" id="CHEBI:43474"/>
        <dbReference type="ChEBI" id="CHEBI:58189"/>
    </reaction>
    <physiologicalReaction direction="left-to-right" evidence="5">
        <dbReference type="Rhea" id="RHEA:19670"/>
    </physiologicalReaction>
</comment>
<dbReference type="Gene3D" id="3.30.1220.10">
    <property type="entry name" value="CobW-like, C-terminal domain"/>
    <property type="match status" value="1"/>
</dbReference>
<dbReference type="GO" id="GO:0016787">
    <property type="term" value="F:hydrolase activity"/>
    <property type="evidence" value="ECO:0007669"/>
    <property type="project" value="UniProtKB-KW"/>
</dbReference>
<reference evidence="8" key="1">
    <citation type="submission" date="2021-01" db="EMBL/GenBank/DDBJ databases">
        <authorList>
            <person name="Corre E."/>
            <person name="Pelletier E."/>
            <person name="Niang G."/>
            <person name="Scheremetjew M."/>
            <person name="Finn R."/>
            <person name="Kale V."/>
            <person name="Holt S."/>
            <person name="Cochrane G."/>
            <person name="Meng A."/>
            <person name="Brown T."/>
            <person name="Cohen L."/>
        </authorList>
    </citation>
    <scope>NUCLEOTIDE SEQUENCE</scope>
    <source>
        <strain evidence="8">GSBS06</strain>
    </source>
</reference>
<dbReference type="InterPro" id="IPR051316">
    <property type="entry name" value="Zinc-reg_GTPase_activator"/>
</dbReference>
<evidence type="ECO:0000313" key="8">
    <source>
        <dbReference type="EMBL" id="CAE0439004.1"/>
    </source>
</evidence>
<dbReference type="AlphaFoldDB" id="A0A7S3LQG0"/>
<dbReference type="InterPro" id="IPR027417">
    <property type="entry name" value="P-loop_NTPase"/>
</dbReference>
<evidence type="ECO:0008006" key="9">
    <source>
        <dbReference type="Google" id="ProtNLM"/>
    </source>
</evidence>
<comment type="similarity">
    <text evidence="4">Belongs to the SIMIBI class G3E GTPase family. ZNG1 subfamily.</text>
</comment>
<keyword evidence="2" id="KW-0378">Hydrolase</keyword>
<keyword evidence="1" id="KW-0547">Nucleotide-binding</keyword>
<dbReference type="PANTHER" id="PTHR13748">
    <property type="entry name" value="COBW-RELATED"/>
    <property type="match status" value="1"/>
</dbReference>
<dbReference type="InterPro" id="IPR036627">
    <property type="entry name" value="CobW-likC_sf"/>
</dbReference>
<dbReference type="SUPFAM" id="SSF90002">
    <property type="entry name" value="Hypothetical protein YjiA, C-terminal domain"/>
    <property type="match status" value="1"/>
</dbReference>
<sequence length="804" mass="91209">MKDFFINITLLKETCGIRTGHIWSEPWKNPHKIGGFDRTKNVFDLAKYIEQRVELDLNLVLKVCVLFRNDSGHYRVIPFHEVVEECLQEGECVSILADIHRNNSRRVAASVPNEEEQKGTRIPTVVLTGFLGAGKTTLLNHILRVQEDRKIAVIENEFGEIAIDKDLLEENASKITAAEQLVVMDNGCMCCTVRGDLLAAFNSIAARVDEGNHLDSVVIETTGMANPVPIIRTIHNTPLINSRFSVKGVITLVDAKNILNRLKELGKEAGDLGNSVEEDEAFQQIMFADKIVISKIDLVPLQAIVDVWRRIREINQKAPMIGCVRGQLDPNELSEFATFGFNEQDDDIETEQHGACDEHCADHSHTHSHGHTVECFDSHNDNSPVSRHNKFVVTFSMVEHNKQINPLKFAWWIRKLATMKKEDQGILYRAKGVLSVAGMDQKMAFHAVQDIMDRHILASRWSLTEERSCKIVFIGKKLDEEWLRGGFESCLEPHSRFIGCENMIPSQLLTEKKRQILMLSNNSERVNLETIYKRCTVGFYNCMLFLDNSKDVARLGFTNKLMNAAVFGEGAMCWYQQVHGIGKLKVNHNSENVVNLHGLVPMSIVKTYIESFRLSNPKIVPFKGLNFQSAEEIEAAGVTWLEICNLADDDAKSFVAEFAYRRETLDRFFADPELVITSSIVKVEYETENEFGDPQWDIIKFKLKLRPEKTHDGDVSLLQHRLSVQLVGGKSASQIYQVSLHSVHPKYQIHVQVEDHRMPIVETKETFHKYHALMDSLNNEMKVRMLIRVKPDGNGPLGEMCGCC</sequence>
<evidence type="ECO:0000256" key="5">
    <source>
        <dbReference type="ARBA" id="ARBA00049117"/>
    </source>
</evidence>
<feature type="domain" description="CobW/HypB/UreG nucleotide-binding" evidence="6">
    <location>
        <begin position="123"/>
        <end position="321"/>
    </location>
</feature>
<dbReference type="CDD" id="cd03112">
    <property type="entry name" value="CobW-like"/>
    <property type="match status" value="1"/>
</dbReference>
<dbReference type="GO" id="GO:0000166">
    <property type="term" value="F:nucleotide binding"/>
    <property type="evidence" value="ECO:0007669"/>
    <property type="project" value="UniProtKB-KW"/>
</dbReference>
<protein>
    <recommendedName>
        <fullName evidence="9">CobW C-terminal domain-containing protein</fullName>
    </recommendedName>
</protein>
<gene>
    <name evidence="8" type="ORF">ASTO00021_LOCUS9228</name>
</gene>
<proteinExistence type="inferred from homology"/>